<evidence type="ECO:0008006" key="3">
    <source>
        <dbReference type="Google" id="ProtNLM"/>
    </source>
</evidence>
<dbReference type="InterPro" id="IPR053249">
    <property type="entry name" value="LFS"/>
</dbReference>
<gene>
    <name evidence="1" type="ORF">GIB67_017275</name>
</gene>
<dbReference type="InterPro" id="IPR023393">
    <property type="entry name" value="START-like_dom_sf"/>
</dbReference>
<name>A0A7J7N3E5_9MAGN</name>
<dbReference type="SUPFAM" id="SSF55961">
    <property type="entry name" value="Bet v1-like"/>
    <property type="match status" value="1"/>
</dbReference>
<dbReference type="FunFam" id="3.30.530.20:FF:000064">
    <property type="entry name" value="Lachrymatory-factor synthase"/>
    <property type="match status" value="1"/>
</dbReference>
<keyword evidence="2" id="KW-1185">Reference proteome</keyword>
<evidence type="ECO:0000313" key="1">
    <source>
        <dbReference type="EMBL" id="KAF6161637.1"/>
    </source>
</evidence>
<dbReference type="Proteomes" id="UP000541444">
    <property type="component" value="Unassembled WGS sequence"/>
</dbReference>
<protein>
    <recommendedName>
        <fullName evidence="3">Lachrymatory-factor synthase</fullName>
    </recommendedName>
</protein>
<dbReference type="Gene3D" id="3.30.530.20">
    <property type="match status" value="1"/>
</dbReference>
<dbReference type="OrthoDB" id="1928994at2759"/>
<dbReference type="EMBL" id="JACGCM010001123">
    <property type="protein sequence ID" value="KAF6161637.1"/>
    <property type="molecule type" value="Genomic_DNA"/>
</dbReference>
<sequence length="171" mass="19140">MENNEMVKQQLKWEGKVTAKLTGPRADQIWCFLHNGFFSLNKWLPTLYICRGVEGESGQLGCVSYCARPSIPSQDGSSVLSWCTEKLVAVDPVQRSFSYEIVHGNIGFNSYVSTIKVIDDDADNGCWNKWSFIVDPVPGWILKDLICKYELGLGNMARRMEEAALPNGVEA</sequence>
<proteinExistence type="predicted"/>
<reference evidence="1 2" key="1">
    <citation type="journal article" date="2020" name="IScience">
        <title>Genome Sequencing of the Endangered Kingdonia uniflora (Circaeasteraceae, Ranunculales) Reveals Potential Mechanisms of Evolutionary Specialization.</title>
        <authorList>
            <person name="Sun Y."/>
            <person name="Deng T."/>
            <person name="Zhang A."/>
            <person name="Moore M.J."/>
            <person name="Landis J.B."/>
            <person name="Lin N."/>
            <person name="Zhang H."/>
            <person name="Zhang X."/>
            <person name="Huang J."/>
            <person name="Zhang X."/>
            <person name="Sun H."/>
            <person name="Wang H."/>
        </authorList>
    </citation>
    <scope>NUCLEOTIDE SEQUENCE [LARGE SCALE GENOMIC DNA]</scope>
    <source>
        <strain evidence="1">TB1705</strain>
        <tissue evidence="1">Leaf</tissue>
    </source>
</reference>
<evidence type="ECO:0000313" key="2">
    <source>
        <dbReference type="Proteomes" id="UP000541444"/>
    </source>
</evidence>
<dbReference type="PANTHER" id="PTHR33789:SF15">
    <property type="entry name" value="LACHRYMATORY-FACTOR SYNTHASE"/>
    <property type="match status" value="1"/>
</dbReference>
<comment type="caution">
    <text evidence="1">The sequence shown here is derived from an EMBL/GenBank/DDBJ whole genome shotgun (WGS) entry which is preliminary data.</text>
</comment>
<dbReference type="Pfam" id="PF10604">
    <property type="entry name" value="Polyketide_cyc2"/>
    <property type="match status" value="1"/>
</dbReference>
<dbReference type="AlphaFoldDB" id="A0A7J7N3E5"/>
<organism evidence="1 2">
    <name type="scientific">Kingdonia uniflora</name>
    <dbReference type="NCBI Taxonomy" id="39325"/>
    <lineage>
        <taxon>Eukaryota</taxon>
        <taxon>Viridiplantae</taxon>
        <taxon>Streptophyta</taxon>
        <taxon>Embryophyta</taxon>
        <taxon>Tracheophyta</taxon>
        <taxon>Spermatophyta</taxon>
        <taxon>Magnoliopsida</taxon>
        <taxon>Ranunculales</taxon>
        <taxon>Circaeasteraceae</taxon>
        <taxon>Kingdonia</taxon>
    </lineage>
</organism>
<dbReference type="PANTHER" id="PTHR33789">
    <property type="entry name" value="LACHRYMATORY-FACTOR SYNTHASE"/>
    <property type="match status" value="1"/>
</dbReference>
<dbReference type="InterPro" id="IPR019587">
    <property type="entry name" value="Polyketide_cyclase/dehydratase"/>
</dbReference>
<dbReference type="CDD" id="cd07821">
    <property type="entry name" value="PYR_PYL_RCAR_like"/>
    <property type="match status" value="1"/>
</dbReference>
<accession>A0A7J7N3E5</accession>